<feature type="compositionally biased region" description="Polar residues" evidence="3">
    <location>
        <begin position="124"/>
        <end position="133"/>
    </location>
</feature>
<evidence type="ECO:0000256" key="1">
    <source>
        <dbReference type="ARBA" id="ARBA00022741"/>
    </source>
</evidence>
<sequence>VIPDNKENEASQQPAEDMTEGQDDKHGVGQAQREETDAGHQGQMTELKENVQAANQQQEIKREKRQHFQESDSNRSLGEVSEPLKKKLKTMNLTSEEEKQQEDKDEDDEGAEHGEDAEMYQHIKQANKSTDIQTLDAATEEQAEQQPVPNLEDEEGEELKDDEIMEIQSESEPEVIEAPEQDAEKISSNKQPNEKEQKVSGENVEEGGDIKMEVEIEVEGEKIETLGVARGNETTFHTVMPDVEAIVPHEDVLLMEDHETLRSQLENQLATWSEPPPDAEAEKTWEMFSAVTAGLARDLSEQLRLVLEPTQASRLQGDYRTGRRINMRKIIAYIASQFRKDKIWMRRTKPCKREYQIVLAIDDSSSMADNHSKELAFESLALVSRALTLLEAGELSNKVVQVKLMDLWTLTIKNLSAISYHHHQLFSLLSIFTFVDNYPNCHNYQQNTTQATTLYTSSKLQLLLLFIILMELTSTSRCTIASNCIRWTASRKNLNSKQGVPVEICFKFIALRPCGLYGKPSEDGLDLSTDVLVFLGPYVQLG</sequence>
<dbReference type="GO" id="GO:0005634">
    <property type="term" value="C:nucleus"/>
    <property type="evidence" value="ECO:0007669"/>
    <property type="project" value="TreeGrafter"/>
</dbReference>
<evidence type="ECO:0000313" key="5">
    <source>
        <dbReference type="Proteomes" id="UP001233999"/>
    </source>
</evidence>
<feature type="compositionally biased region" description="Basic and acidic residues" evidence="3">
    <location>
        <begin position="22"/>
        <end position="38"/>
    </location>
</feature>
<evidence type="ECO:0000256" key="2">
    <source>
        <dbReference type="ARBA" id="ARBA00022840"/>
    </source>
</evidence>
<gene>
    <name evidence="4" type="ORF">L9F63_023450</name>
</gene>
<protein>
    <recommendedName>
        <fullName evidence="6">Midasin</fullName>
    </recommendedName>
</protein>
<dbReference type="EMBL" id="JASPKZ010007937">
    <property type="protein sequence ID" value="KAJ9581374.1"/>
    <property type="molecule type" value="Genomic_DNA"/>
</dbReference>
<dbReference type="GO" id="GO:0000055">
    <property type="term" value="P:ribosomal large subunit export from nucleus"/>
    <property type="evidence" value="ECO:0007669"/>
    <property type="project" value="TreeGrafter"/>
</dbReference>
<dbReference type="GO" id="GO:0000027">
    <property type="term" value="P:ribosomal large subunit assembly"/>
    <property type="evidence" value="ECO:0007669"/>
    <property type="project" value="TreeGrafter"/>
</dbReference>
<feature type="non-terminal residue" evidence="4">
    <location>
        <position position="1"/>
    </location>
</feature>
<dbReference type="PANTHER" id="PTHR48103">
    <property type="entry name" value="MIDASIN-RELATED"/>
    <property type="match status" value="1"/>
</dbReference>
<reference evidence="4" key="2">
    <citation type="submission" date="2023-05" db="EMBL/GenBank/DDBJ databases">
        <authorList>
            <person name="Fouks B."/>
        </authorList>
    </citation>
    <scope>NUCLEOTIDE SEQUENCE</scope>
    <source>
        <strain evidence="4">Stay&amp;Tobe</strain>
        <tissue evidence="4">Testes</tissue>
    </source>
</reference>
<dbReference type="AlphaFoldDB" id="A0AAD7ZIM4"/>
<keyword evidence="2" id="KW-0067">ATP-binding</keyword>
<dbReference type="PANTHER" id="PTHR48103:SF2">
    <property type="entry name" value="MIDASIN"/>
    <property type="match status" value="1"/>
</dbReference>
<feature type="region of interest" description="Disordered" evidence="3">
    <location>
        <begin position="1"/>
        <end position="208"/>
    </location>
</feature>
<evidence type="ECO:0000256" key="3">
    <source>
        <dbReference type="SAM" id="MobiDB-lite"/>
    </source>
</evidence>
<feature type="compositionally biased region" description="Basic and acidic residues" evidence="3">
    <location>
        <begin position="111"/>
        <end position="121"/>
    </location>
</feature>
<comment type="caution">
    <text evidence="4">The sequence shown here is derived from an EMBL/GenBank/DDBJ whole genome shotgun (WGS) entry which is preliminary data.</text>
</comment>
<name>A0AAD7ZIM4_DIPPU</name>
<keyword evidence="5" id="KW-1185">Reference proteome</keyword>
<accession>A0AAD7ZIM4</accession>
<proteinExistence type="predicted"/>
<reference evidence="4" key="1">
    <citation type="journal article" date="2023" name="IScience">
        <title>Live-bearing cockroach genome reveals convergent evolutionary mechanisms linked to viviparity in insects and beyond.</title>
        <authorList>
            <person name="Fouks B."/>
            <person name="Harrison M.C."/>
            <person name="Mikhailova A.A."/>
            <person name="Marchal E."/>
            <person name="English S."/>
            <person name="Carruthers M."/>
            <person name="Jennings E.C."/>
            <person name="Chiamaka E.L."/>
            <person name="Frigard R.A."/>
            <person name="Pippel M."/>
            <person name="Attardo G.M."/>
            <person name="Benoit J.B."/>
            <person name="Bornberg-Bauer E."/>
            <person name="Tobe S.S."/>
        </authorList>
    </citation>
    <scope>NUCLEOTIDE SEQUENCE</scope>
    <source>
        <strain evidence="4">Stay&amp;Tobe</strain>
    </source>
</reference>
<feature type="compositionally biased region" description="Basic and acidic residues" evidence="3">
    <location>
        <begin position="182"/>
        <end position="199"/>
    </location>
</feature>
<evidence type="ECO:0000313" key="4">
    <source>
        <dbReference type="EMBL" id="KAJ9581374.1"/>
    </source>
</evidence>
<feature type="compositionally biased region" description="Acidic residues" evidence="3">
    <location>
        <begin position="151"/>
        <end position="181"/>
    </location>
</feature>
<dbReference type="GO" id="GO:0005524">
    <property type="term" value="F:ATP binding"/>
    <property type="evidence" value="ECO:0007669"/>
    <property type="project" value="UniProtKB-KW"/>
</dbReference>
<dbReference type="Proteomes" id="UP001233999">
    <property type="component" value="Unassembled WGS sequence"/>
</dbReference>
<feature type="non-terminal residue" evidence="4">
    <location>
        <position position="542"/>
    </location>
</feature>
<organism evidence="4 5">
    <name type="scientific">Diploptera punctata</name>
    <name type="common">Pacific beetle cockroach</name>
    <dbReference type="NCBI Taxonomy" id="6984"/>
    <lineage>
        <taxon>Eukaryota</taxon>
        <taxon>Metazoa</taxon>
        <taxon>Ecdysozoa</taxon>
        <taxon>Arthropoda</taxon>
        <taxon>Hexapoda</taxon>
        <taxon>Insecta</taxon>
        <taxon>Pterygota</taxon>
        <taxon>Neoptera</taxon>
        <taxon>Polyneoptera</taxon>
        <taxon>Dictyoptera</taxon>
        <taxon>Blattodea</taxon>
        <taxon>Blaberoidea</taxon>
        <taxon>Blaberidae</taxon>
        <taxon>Diplopterinae</taxon>
        <taxon>Diploptera</taxon>
    </lineage>
</organism>
<feature type="compositionally biased region" description="Basic and acidic residues" evidence="3">
    <location>
        <begin position="59"/>
        <end position="73"/>
    </location>
</feature>
<evidence type="ECO:0008006" key="6">
    <source>
        <dbReference type="Google" id="ProtNLM"/>
    </source>
</evidence>
<dbReference type="GO" id="GO:0030687">
    <property type="term" value="C:preribosome, large subunit precursor"/>
    <property type="evidence" value="ECO:0007669"/>
    <property type="project" value="TreeGrafter"/>
</dbReference>
<keyword evidence="1" id="KW-0547">Nucleotide-binding</keyword>